<gene>
    <name evidence="23" type="ORF">MNBD_ALPHA09-731</name>
</gene>
<evidence type="ECO:0000256" key="19">
    <source>
        <dbReference type="ARBA" id="ARBA00023136"/>
    </source>
</evidence>
<evidence type="ECO:0000256" key="18">
    <source>
        <dbReference type="ARBA" id="ARBA00023065"/>
    </source>
</evidence>
<dbReference type="GO" id="GO:0009055">
    <property type="term" value="F:electron transfer activity"/>
    <property type="evidence" value="ECO:0007669"/>
    <property type="project" value="InterPro"/>
</dbReference>
<evidence type="ECO:0000256" key="13">
    <source>
        <dbReference type="ARBA" id="ARBA00022781"/>
    </source>
</evidence>
<dbReference type="PROSITE" id="PS51007">
    <property type="entry name" value="CYTC"/>
    <property type="match status" value="2"/>
</dbReference>
<evidence type="ECO:0000256" key="8">
    <source>
        <dbReference type="ARBA" id="ARBA00022617"/>
    </source>
</evidence>
<evidence type="ECO:0000256" key="2">
    <source>
        <dbReference type="ARBA" id="ARBA00004533"/>
    </source>
</evidence>
<dbReference type="GO" id="GO:0006119">
    <property type="term" value="P:oxidative phosphorylation"/>
    <property type="evidence" value="ECO:0007669"/>
    <property type="project" value="UniProtKB-UniPathway"/>
</dbReference>
<keyword evidence="11" id="KW-0479">Metal-binding</keyword>
<feature type="transmembrane region" description="Helical" evidence="21">
    <location>
        <begin position="32"/>
        <end position="54"/>
    </location>
</feature>
<evidence type="ECO:0000259" key="22">
    <source>
        <dbReference type="PROSITE" id="PS51007"/>
    </source>
</evidence>
<keyword evidence="18" id="KW-0406">Ion transport</keyword>
<evidence type="ECO:0000256" key="7">
    <source>
        <dbReference type="ARBA" id="ARBA00022519"/>
    </source>
</evidence>
<evidence type="ECO:0000256" key="5">
    <source>
        <dbReference type="ARBA" id="ARBA00022448"/>
    </source>
</evidence>
<dbReference type="Pfam" id="PF13442">
    <property type="entry name" value="Cytochrome_CBB3"/>
    <property type="match status" value="1"/>
</dbReference>
<dbReference type="InterPro" id="IPR032858">
    <property type="entry name" value="CcoP_N"/>
</dbReference>
<dbReference type="Pfam" id="PF00034">
    <property type="entry name" value="Cytochrom_C"/>
    <property type="match status" value="1"/>
</dbReference>
<evidence type="ECO:0000256" key="12">
    <source>
        <dbReference type="ARBA" id="ARBA00022737"/>
    </source>
</evidence>
<accession>A0A3B0T8C0</accession>
<feature type="domain" description="Cytochrome c" evidence="22">
    <location>
        <begin position="108"/>
        <end position="198"/>
    </location>
</feature>
<evidence type="ECO:0000256" key="17">
    <source>
        <dbReference type="ARBA" id="ARBA00023004"/>
    </source>
</evidence>
<dbReference type="AlphaFoldDB" id="A0A3B0T8C0"/>
<keyword evidence="5" id="KW-0813">Transport</keyword>
<comment type="pathway">
    <text evidence="3">Energy metabolism; oxidative phosphorylation.</text>
</comment>
<keyword evidence="6" id="KW-1003">Cell membrane</keyword>
<keyword evidence="15 21" id="KW-1133">Transmembrane helix</keyword>
<feature type="domain" description="Cytochrome c" evidence="22">
    <location>
        <begin position="205"/>
        <end position="286"/>
    </location>
</feature>
<dbReference type="Gene3D" id="6.10.280.130">
    <property type="match status" value="1"/>
</dbReference>
<dbReference type="UniPathway" id="UPA00705"/>
<evidence type="ECO:0000256" key="16">
    <source>
        <dbReference type="ARBA" id="ARBA00023002"/>
    </source>
</evidence>
<dbReference type="InterPro" id="IPR036909">
    <property type="entry name" value="Cyt_c-like_dom_sf"/>
</dbReference>
<keyword evidence="17" id="KW-0408">Iron</keyword>
<evidence type="ECO:0000256" key="15">
    <source>
        <dbReference type="ARBA" id="ARBA00022989"/>
    </source>
</evidence>
<evidence type="ECO:0000313" key="23">
    <source>
        <dbReference type="EMBL" id="VAW12323.1"/>
    </source>
</evidence>
<protein>
    <recommendedName>
        <fullName evidence="20">Cytochrome c oxidase subunit III</fullName>
    </recommendedName>
</protein>
<proteinExistence type="inferred from homology"/>
<evidence type="ECO:0000256" key="21">
    <source>
        <dbReference type="SAM" id="Phobius"/>
    </source>
</evidence>
<dbReference type="GO" id="GO:0005886">
    <property type="term" value="C:plasma membrane"/>
    <property type="evidence" value="ECO:0007669"/>
    <property type="project" value="UniProtKB-SubCell"/>
</dbReference>
<evidence type="ECO:0000256" key="6">
    <source>
        <dbReference type="ARBA" id="ARBA00022475"/>
    </source>
</evidence>
<keyword evidence="12" id="KW-0677">Repeat</keyword>
<evidence type="ECO:0000256" key="9">
    <source>
        <dbReference type="ARBA" id="ARBA00022660"/>
    </source>
</evidence>
<dbReference type="PIRSF" id="PIRSF000006">
    <property type="entry name" value="Cbb3-Cox_fixP"/>
    <property type="match status" value="1"/>
</dbReference>
<evidence type="ECO:0000256" key="10">
    <source>
        <dbReference type="ARBA" id="ARBA00022692"/>
    </source>
</evidence>
<dbReference type="InterPro" id="IPR038414">
    <property type="entry name" value="CcoP_N_sf"/>
</dbReference>
<dbReference type="GO" id="GO:0005506">
    <property type="term" value="F:iron ion binding"/>
    <property type="evidence" value="ECO:0007669"/>
    <property type="project" value="InterPro"/>
</dbReference>
<dbReference type="Gene3D" id="1.10.760.10">
    <property type="entry name" value="Cytochrome c-like domain"/>
    <property type="match status" value="2"/>
</dbReference>
<dbReference type="GO" id="GO:1902600">
    <property type="term" value="P:proton transmembrane transport"/>
    <property type="evidence" value="ECO:0007669"/>
    <property type="project" value="UniProtKB-KW"/>
</dbReference>
<evidence type="ECO:0000256" key="14">
    <source>
        <dbReference type="ARBA" id="ARBA00022982"/>
    </source>
</evidence>
<comment type="cofactor">
    <cofactor evidence="1">
        <name>heme c</name>
        <dbReference type="ChEBI" id="CHEBI:61717"/>
    </cofactor>
</comment>
<keyword evidence="16 23" id="KW-0560">Oxidoreductase</keyword>
<comment type="similarity">
    <text evidence="4">Belongs to the CcoP / FixP family.</text>
</comment>
<keyword evidence="7" id="KW-0997">Cell inner membrane</keyword>
<dbReference type="InterPro" id="IPR050597">
    <property type="entry name" value="Cytochrome_c_Oxidase_Subunit"/>
</dbReference>
<keyword evidence="8" id="KW-0349">Heme</keyword>
<keyword evidence="14" id="KW-0249">Electron transport</keyword>
<keyword evidence="19 21" id="KW-0472">Membrane</keyword>
<keyword evidence="9" id="KW-0679">Respiratory chain</keyword>
<name>A0A3B0T8C0_9ZZZZ</name>
<evidence type="ECO:0000256" key="11">
    <source>
        <dbReference type="ARBA" id="ARBA00022723"/>
    </source>
</evidence>
<comment type="subcellular location">
    <subcellularLocation>
        <location evidence="2">Cell inner membrane</location>
    </subcellularLocation>
</comment>
<dbReference type="EMBL" id="UOEM01000042">
    <property type="protein sequence ID" value="VAW12323.1"/>
    <property type="molecule type" value="Genomic_DNA"/>
</dbReference>
<dbReference type="GO" id="GO:0016491">
    <property type="term" value="F:oxidoreductase activity"/>
    <property type="evidence" value="ECO:0007669"/>
    <property type="project" value="UniProtKB-KW"/>
</dbReference>
<dbReference type="InterPro" id="IPR008168">
    <property type="entry name" value="Cyt_C_IC"/>
</dbReference>
<evidence type="ECO:0000256" key="4">
    <source>
        <dbReference type="ARBA" id="ARBA00006113"/>
    </source>
</evidence>
<evidence type="ECO:0000256" key="20">
    <source>
        <dbReference type="ARBA" id="ARBA00029635"/>
    </source>
</evidence>
<dbReference type="InterPro" id="IPR004678">
    <property type="entry name" value="Cyt_c_oxidase_cbb3_su3"/>
</dbReference>
<dbReference type="GO" id="GO:0020037">
    <property type="term" value="F:heme binding"/>
    <property type="evidence" value="ECO:0007669"/>
    <property type="project" value="InterPro"/>
</dbReference>
<evidence type="ECO:0000256" key="1">
    <source>
        <dbReference type="ARBA" id="ARBA00001926"/>
    </source>
</evidence>
<dbReference type="PANTHER" id="PTHR33751">
    <property type="entry name" value="CBB3-TYPE CYTOCHROME C OXIDASE SUBUNIT FIXP"/>
    <property type="match status" value="1"/>
</dbReference>
<keyword evidence="10 21" id="KW-0812">Transmembrane</keyword>
<dbReference type="PRINTS" id="PR00605">
    <property type="entry name" value="CYTCHROMECIC"/>
</dbReference>
<dbReference type="PANTHER" id="PTHR33751:SF1">
    <property type="entry name" value="CBB3-TYPE CYTOCHROME C OXIDASE SUBUNIT FIXP"/>
    <property type="match status" value="1"/>
</dbReference>
<dbReference type="Pfam" id="PF14715">
    <property type="entry name" value="FixP_N"/>
    <property type="match status" value="1"/>
</dbReference>
<evidence type="ECO:0000256" key="3">
    <source>
        <dbReference type="ARBA" id="ARBA00004673"/>
    </source>
</evidence>
<sequence length="289" mass="30942">MANIEKDEITGIDTTGHEWDGIKELNTPLPRWWLWTFYACIVWAVGYMIAYPAIPLVNGATKGLLGWSSRNDVAVAMADARQAQSGMLGRIASLSLEEINADEDLRTFAVAGGKSAFAVNCSQCHGSGAAGGPGFPNLNDDEWIWGGDLQSIATSITDGIRDEGDDDTRFSEMPAFGRDEILERDQIKDVAEYALSLSGLDNDADAAARGAELYAENCAACHGDSGGGDREFGAPALNDAIWLYAQNKADIVAQITAPKHGVMPAWTKKLDETTIKKLSVYVHALGGGE</sequence>
<dbReference type="NCBIfam" id="TIGR00782">
    <property type="entry name" value="ccoP"/>
    <property type="match status" value="1"/>
</dbReference>
<keyword evidence="13" id="KW-0375">Hydrogen ion transport</keyword>
<dbReference type="SUPFAM" id="SSF46626">
    <property type="entry name" value="Cytochrome c"/>
    <property type="match status" value="2"/>
</dbReference>
<dbReference type="InterPro" id="IPR009056">
    <property type="entry name" value="Cyt_c-like_dom"/>
</dbReference>
<organism evidence="23">
    <name type="scientific">hydrothermal vent metagenome</name>
    <dbReference type="NCBI Taxonomy" id="652676"/>
    <lineage>
        <taxon>unclassified sequences</taxon>
        <taxon>metagenomes</taxon>
        <taxon>ecological metagenomes</taxon>
    </lineage>
</organism>
<reference evidence="23" key="1">
    <citation type="submission" date="2018-06" db="EMBL/GenBank/DDBJ databases">
        <authorList>
            <person name="Zhirakovskaya E."/>
        </authorList>
    </citation>
    <scope>NUCLEOTIDE SEQUENCE</scope>
</reference>